<evidence type="ECO:0000256" key="1">
    <source>
        <dbReference type="ARBA" id="ARBA00001974"/>
    </source>
</evidence>
<evidence type="ECO:0000256" key="3">
    <source>
        <dbReference type="ARBA" id="ARBA00022827"/>
    </source>
</evidence>
<keyword evidence="11" id="KW-1185">Reference proteome</keyword>
<dbReference type="KEGG" id="amr:AM1_0975"/>
<evidence type="ECO:0000313" key="11">
    <source>
        <dbReference type="Proteomes" id="UP000000268"/>
    </source>
</evidence>
<evidence type="ECO:0000256" key="7">
    <source>
        <dbReference type="SAM" id="MobiDB-lite"/>
    </source>
</evidence>
<dbReference type="STRING" id="329726.AM1_0975"/>
<evidence type="ECO:0000313" key="10">
    <source>
        <dbReference type="EMBL" id="ABW26016.1"/>
    </source>
</evidence>
<dbReference type="HOGENOM" id="CLU_500007_0_0_3"/>
<sequence>MDQRWNSSMVETQSANASPSPEGRKVVIVGGGPTGTLAALYLAQMGWQVFVYERRSADFRVSSNRRSFNIILSRRGQKALKDIGVELPPEKQVFLQGNVRHTAKGANLGKGFQDAVSVDRTTLAQCLIEEGQHRFPENIQYHFEQTLLQVNFQDKTALFQGKQDQNQQTFDLLIGADGVYSTVRTSMESQIQGFEVQQNQDNMMYKICDLGFAKNLPGAEEKWAESFHTWPNAQPLTLLAPPSTDGSLKGVLILPQVGDITYETLQSEADILALFQEKFPDVFPNLEQTGLPSQFAQDLLSQKAAHGGITTQCNQFEGGDCVVLLGDAAHSVWPSLGQGCNVALESCRIFAEILAQTKGDLSLALPAYTEARKPDTDAVAQLSEIGFGGNKRASSLLFISKVVILMFLHKLLPRWFQKYALFQLGDADVPYSNIWQQVQRQNNQLRLVLTTLIGSIPVIWLVLLRIA</sequence>
<evidence type="ECO:0000256" key="5">
    <source>
        <dbReference type="ARBA" id="ARBA00023002"/>
    </source>
</evidence>
<keyword evidence="8" id="KW-0812">Transmembrane</keyword>
<dbReference type="Proteomes" id="UP000000268">
    <property type="component" value="Chromosome"/>
</dbReference>
<feature type="transmembrane region" description="Helical" evidence="8">
    <location>
        <begin position="447"/>
        <end position="466"/>
    </location>
</feature>
<dbReference type="InterPro" id="IPR036188">
    <property type="entry name" value="FAD/NAD-bd_sf"/>
</dbReference>
<dbReference type="GO" id="GO:0004502">
    <property type="term" value="F:kynurenine 3-monooxygenase activity"/>
    <property type="evidence" value="ECO:0007669"/>
    <property type="project" value="TreeGrafter"/>
</dbReference>
<dbReference type="EMBL" id="CP000828">
    <property type="protein sequence ID" value="ABW26016.1"/>
    <property type="molecule type" value="Genomic_DNA"/>
</dbReference>
<keyword evidence="2" id="KW-0285">Flavoprotein</keyword>
<reference evidence="10 11" key="1">
    <citation type="journal article" date="2008" name="Proc. Natl. Acad. Sci. U.S.A.">
        <title>Niche adaptation and genome expansion in the chlorophyll d-producing cyanobacterium Acaryochloris marina.</title>
        <authorList>
            <person name="Swingley W.D."/>
            <person name="Chen M."/>
            <person name="Cheung P.C."/>
            <person name="Conrad A.L."/>
            <person name="Dejesa L.C."/>
            <person name="Hao J."/>
            <person name="Honchak B.M."/>
            <person name="Karbach L.E."/>
            <person name="Kurdoglu A."/>
            <person name="Lahiri S."/>
            <person name="Mastrian S.D."/>
            <person name="Miyashita H."/>
            <person name="Page L."/>
            <person name="Ramakrishna P."/>
            <person name="Satoh S."/>
            <person name="Sattley W.M."/>
            <person name="Shimada Y."/>
            <person name="Taylor H.L."/>
            <person name="Tomo T."/>
            <person name="Tsuchiya T."/>
            <person name="Wang Z.T."/>
            <person name="Raymond J."/>
            <person name="Mimuro M."/>
            <person name="Blankenship R.E."/>
            <person name="Touchman J.W."/>
        </authorList>
    </citation>
    <scope>NUCLEOTIDE SEQUENCE [LARGE SCALE GENOMIC DNA]</scope>
    <source>
        <strain evidence="11">MBIC 11017</strain>
    </source>
</reference>
<dbReference type="eggNOG" id="COG0654">
    <property type="taxonomic scope" value="Bacteria"/>
</dbReference>
<keyword evidence="3" id="KW-0274">FAD</keyword>
<dbReference type="PRINTS" id="PR00420">
    <property type="entry name" value="RNGMNOXGNASE"/>
</dbReference>
<keyword evidence="4" id="KW-0521">NADP</keyword>
<evidence type="ECO:0000256" key="8">
    <source>
        <dbReference type="SAM" id="Phobius"/>
    </source>
</evidence>
<evidence type="ECO:0000256" key="6">
    <source>
        <dbReference type="ARBA" id="ARBA00023033"/>
    </source>
</evidence>
<keyword evidence="8" id="KW-0472">Membrane</keyword>
<feature type="region of interest" description="Disordered" evidence="7">
    <location>
        <begin position="1"/>
        <end position="23"/>
    </location>
</feature>
<comment type="cofactor">
    <cofactor evidence="1">
        <name>FAD</name>
        <dbReference type="ChEBI" id="CHEBI:57692"/>
    </cofactor>
</comment>
<dbReference type="PANTHER" id="PTHR46028:SF2">
    <property type="entry name" value="KYNURENINE 3-MONOOXYGENASE"/>
    <property type="match status" value="1"/>
</dbReference>
<protein>
    <submittedName>
        <fullName evidence="10">Kynurenine 3-monooxygenase, putative</fullName>
    </submittedName>
</protein>
<organism evidence="10 11">
    <name type="scientific">Acaryochloris marina (strain MBIC 11017)</name>
    <dbReference type="NCBI Taxonomy" id="329726"/>
    <lineage>
        <taxon>Bacteria</taxon>
        <taxon>Bacillati</taxon>
        <taxon>Cyanobacteriota</taxon>
        <taxon>Cyanophyceae</taxon>
        <taxon>Acaryochloridales</taxon>
        <taxon>Acaryochloridaceae</taxon>
        <taxon>Acaryochloris</taxon>
    </lineage>
</organism>
<feature type="compositionally biased region" description="Polar residues" evidence="7">
    <location>
        <begin position="1"/>
        <end position="19"/>
    </location>
</feature>
<name>B0C0P2_ACAM1</name>
<dbReference type="GO" id="GO:0071949">
    <property type="term" value="F:FAD binding"/>
    <property type="evidence" value="ECO:0007669"/>
    <property type="project" value="InterPro"/>
</dbReference>
<keyword evidence="5" id="KW-0560">Oxidoreductase</keyword>
<feature type="domain" description="FAD-binding" evidence="9">
    <location>
        <begin position="25"/>
        <end position="380"/>
    </location>
</feature>
<dbReference type="AlphaFoldDB" id="B0C0P2"/>
<gene>
    <name evidence="10" type="primary">kmo</name>
    <name evidence="10" type="ordered locus">AM1_0975</name>
</gene>
<keyword evidence="6 10" id="KW-0503">Monooxygenase</keyword>
<dbReference type="Pfam" id="PF01494">
    <property type="entry name" value="FAD_binding_3"/>
    <property type="match status" value="1"/>
</dbReference>
<dbReference type="InterPro" id="IPR002938">
    <property type="entry name" value="FAD-bd"/>
</dbReference>
<evidence type="ECO:0000256" key="4">
    <source>
        <dbReference type="ARBA" id="ARBA00022857"/>
    </source>
</evidence>
<evidence type="ECO:0000259" key="9">
    <source>
        <dbReference type="Pfam" id="PF01494"/>
    </source>
</evidence>
<dbReference type="GO" id="GO:0070189">
    <property type="term" value="P:kynurenine metabolic process"/>
    <property type="evidence" value="ECO:0007669"/>
    <property type="project" value="TreeGrafter"/>
</dbReference>
<dbReference type="Gene3D" id="3.50.50.60">
    <property type="entry name" value="FAD/NAD(P)-binding domain"/>
    <property type="match status" value="1"/>
</dbReference>
<keyword evidence="8" id="KW-1133">Transmembrane helix</keyword>
<dbReference type="SUPFAM" id="SSF51905">
    <property type="entry name" value="FAD/NAD(P)-binding domain"/>
    <property type="match status" value="1"/>
</dbReference>
<accession>B0C0P2</accession>
<dbReference type="PANTHER" id="PTHR46028">
    <property type="entry name" value="KYNURENINE 3-MONOOXYGENASE"/>
    <property type="match status" value="1"/>
</dbReference>
<proteinExistence type="predicted"/>
<evidence type="ECO:0000256" key="2">
    <source>
        <dbReference type="ARBA" id="ARBA00022630"/>
    </source>
</evidence>